<feature type="compositionally biased region" description="Basic and acidic residues" evidence="1">
    <location>
        <begin position="186"/>
        <end position="197"/>
    </location>
</feature>
<keyword evidence="3" id="KW-0695">RNA-directed DNA polymerase</keyword>
<dbReference type="EMBL" id="BKCJ010002290">
    <property type="protein sequence ID" value="GEU47568.1"/>
    <property type="molecule type" value="Genomic_DNA"/>
</dbReference>
<dbReference type="Pfam" id="PF03732">
    <property type="entry name" value="Retrotrans_gag"/>
    <property type="match status" value="1"/>
</dbReference>
<sequence>MGHAHAHVLIGSARVSFDKLPPESVDIYESLRKAFLGNFSQQKKYIKDHVEIQHIKQKEGESTEAFMERFKAESMHVNGAPECMRISGFMHGITNPDLTKRLNDNIPEFVDEMVKVTTAFLRGEVAAANRSRKKSPPSWKHHESDYSEGQENPMVIEAEIGGHLIHRMHHLSHQSMEINGVKPPVNHREPPLDHRSSAAEAPPDHWSTIGQRWSTVDQRSGRIRIGSGSVVAPPEWATWHPVKIL</sequence>
<feature type="region of interest" description="Disordered" evidence="1">
    <location>
        <begin position="127"/>
        <end position="149"/>
    </location>
</feature>
<keyword evidence="3" id="KW-0548">Nucleotidyltransferase</keyword>
<dbReference type="GO" id="GO:0003964">
    <property type="term" value="F:RNA-directed DNA polymerase activity"/>
    <property type="evidence" value="ECO:0007669"/>
    <property type="project" value="UniProtKB-KW"/>
</dbReference>
<reference evidence="3" key="1">
    <citation type="journal article" date="2019" name="Sci. Rep.">
        <title>Draft genome of Tanacetum cinerariifolium, the natural source of mosquito coil.</title>
        <authorList>
            <person name="Yamashiro T."/>
            <person name="Shiraishi A."/>
            <person name="Satake H."/>
            <person name="Nakayama K."/>
        </authorList>
    </citation>
    <scope>NUCLEOTIDE SEQUENCE</scope>
</reference>
<feature type="domain" description="Retrotransposon gag" evidence="2">
    <location>
        <begin position="6"/>
        <end position="93"/>
    </location>
</feature>
<name>A0A6L2KDK6_TANCI</name>
<dbReference type="PANTHER" id="PTHR33223:SF11">
    <property type="entry name" value="ELEMENT PROTEIN, PUTATIVE-RELATED"/>
    <property type="match status" value="1"/>
</dbReference>
<evidence type="ECO:0000313" key="3">
    <source>
        <dbReference type="EMBL" id="GEU47568.1"/>
    </source>
</evidence>
<protein>
    <submittedName>
        <fullName evidence="3">Reverse transcriptase domain-containing protein</fullName>
    </submittedName>
</protein>
<accession>A0A6L2KDK6</accession>
<evidence type="ECO:0000256" key="1">
    <source>
        <dbReference type="SAM" id="MobiDB-lite"/>
    </source>
</evidence>
<gene>
    <name evidence="3" type="ORF">Tci_019546</name>
</gene>
<keyword evidence="3" id="KW-0808">Transferase</keyword>
<dbReference type="InterPro" id="IPR005162">
    <property type="entry name" value="Retrotrans_gag_dom"/>
</dbReference>
<feature type="region of interest" description="Disordered" evidence="1">
    <location>
        <begin position="186"/>
        <end position="207"/>
    </location>
</feature>
<dbReference type="PANTHER" id="PTHR33223">
    <property type="entry name" value="CCHC-TYPE DOMAIN-CONTAINING PROTEIN"/>
    <property type="match status" value="1"/>
</dbReference>
<evidence type="ECO:0000259" key="2">
    <source>
        <dbReference type="Pfam" id="PF03732"/>
    </source>
</evidence>
<proteinExistence type="predicted"/>
<comment type="caution">
    <text evidence="3">The sequence shown here is derived from an EMBL/GenBank/DDBJ whole genome shotgun (WGS) entry which is preliminary data.</text>
</comment>
<dbReference type="AlphaFoldDB" id="A0A6L2KDK6"/>
<organism evidence="3">
    <name type="scientific">Tanacetum cinerariifolium</name>
    <name type="common">Dalmatian daisy</name>
    <name type="synonym">Chrysanthemum cinerariifolium</name>
    <dbReference type="NCBI Taxonomy" id="118510"/>
    <lineage>
        <taxon>Eukaryota</taxon>
        <taxon>Viridiplantae</taxon>
        <taxon>Streptophyta</taxon>
        <taxon>Embryophyta</taxon>
        <taxon>Tracheophyta</taxon>
        <taxon>Spermatophyta</taxon>
        <taxon>Magnoliopsida</taxon>
        <taxon>eudicotyledons</taxon>
        <taxon>Gunneridae</taxon>
        <taxon>Pentapetalae</taxon>
        <taxon>asterids</taxon>
        <taxon>campanulids</taxon>
        <taxon>Asterales</taxon>
        <taxon>Asteraceae</taxon>
        <taxon>Asteroideae</taxon>
        <taxon>Anthemideae</taxon>
        <taxon>Anthemidinae</taxon>
        <taxon>Tanacetum</taxon>
    </lineage>
</organism>